<dbReference type="Gene3D" id="3.30.160.60">
    <property type="entry name" value="Classic Zinc Finger"/>
    <property type="match status" value="1"/>
</dbReference>
<dbReference type="InterPro" id="IPR056438">
    <property type="entry name" value="Znf-C2H2_CTCF"/>
</dbReference>
<dbReference type="PROSITE" id="PS50157">
    <property type="entry name" value="ZINC_FINGER_C2H2_2"/>
    <property type="match status" value="1"/>
</dbReference>
<dbReference type="GO" id="GO:0005634">
    <property type="term" value="C:nucleus"/>
    <property type="evidence" value="ECO:0007669"/>
    <property type="project" value="UniProtKB-SubCell"/>
</dbReference>
<name>T1JMY8_STRMM</name>
<evidence type="ECO:0000313" key="11">
    <source>
        <dbReference type="EnsemblMetazoa" id="SMAR015217-PA"/>
    </source>
</evidence>
<dbReference type="EnsemblMetazoa" id="SMAR015217-RA">
    <property type="protein sequence ID" value="SMAR015217-PA"/>
    <property type="gene ID" value="SMAR015217"/>
</dbReference>
<dbReference type="InterPro" id="IPR013087">
    <property type="entry name" value="Znf_C2H2_type"/>
</dbReference>
<proteinExistence type="inferred from homology"/>
<dbReference type="GO" id="GO:0008270">
    <property type="term" value="F:zinc ion binding"/>
    <property type="evidence" value="ECO:0007669"/>
    <property type="project" value="UniProtKB-KW"/>
</dbReference>
<keyword evidence="6" id="KW-0862">Zinc</keyword>
<evidence type="ECO:0000259" key="10">
    <source>
        <dbReference type="PROSITE" id="PS50157"/>
    </source>
</evidence>
<dbReference type="PROSITE" id="PS00028">
    <property type="entry name" value="ZINC_FINGER_C2H2_1"/>
    <property type="match status" value="1"/>
</dbReference>
<dbReference type="EMBL" id="JH431786">
    <property type="status" value="NOT_ANNOTATED_CDS"/>
    <property type="molecule type" value="Genomic_DNA"/>
</dbReference>
<reference evidence="12" key="1">
    <citation type="submission" date="2011-05" db="EMBL/GenBank/DDBJ databases">
        <authorList>
            <person name="Richards S.R."/>
            <person name="Qu J."/>
            <person name="Jiang H."/>
            <person name="Jhangiani S.N."/>
            <person name="Agravi P."/>
            <person name="Goodspeed R."/>
            <person name="Gross S."/>
            <person name="Mandapat C."/>
            <person name="Jackson L."/>
            <person name="Mathew T."/>
            <person name="Pu L."/>
            <person name="Thornton R."/>
            <person name="Saada N."/>
            <person name="Wilczek-Boney K.B."/>
            <person name="Lee S."/>
            <person name="Kovar C."/>
            <person name="Wu Y."/>
            <person name="Scherer S.E."/>
            <person name="Worley K.C."/>
            <person name="Muzny D.M."/>
            <person name="Gibbs R."/>
        </authorList>
    </citation>
    <scope>NUCLEOTIDE SEQUENCE</scope>
    <source>
        <strain evidence="12">Brora</strain>
    </source>
</reference>
<dbReference type="AlphaFoldDB" id="T1JMY8"/>
<evidence type="ECO:0000256" key="2">
    <source>
        <dbReference type="ARBA" id="ARBA00007746"/>
    </source>
</evidence>
<reference evidence="11" key="2">
    <citation type="submission" date="2015-02" db="UniProtKB">
        <authorList>
            <consortium name="EnsemblMetazoa"/>
        </authorList>
    </citation>
    <scope>IDENTIFICATION</scope>
</reference>
<keyword evidence="5 9" id="KW-0863">Zinc-finger</keyword>
<keyword evidence="4" id="KW-0677">Repeat</keyword>
<dbReference type="FunFam" id="3.30.160.60:FF:000614">
    <property type="entry name" value="Zinc finger protein 142"/>
    <property type="match status" value="1"/>
</dbReference>
<feature type="domain" description="C2H2-type" evidence="10">
    <location>
        <begin position="41"/>
        <end position="68"/>
    </location>
</feature>
<evidence type="ECO:0000256" key="6">
    <source>
        <dbReference type="ARBA" id="ARBA00022833"/>
    </source>
</evidence>
<dbReference type="Pfam" id="PF23611">
    <property type="entry name" value="zf-C2H2_16"/>
    <property type="match status" value="1"/>
</dbReference>
<dbReference type="Proteomes" id="UP000014500">
    <property type="component" value="Unassembled WGS sequence"/>
</dbReference>
<accession>T1JMY8</accession>
<dbReference type="InterPro" id="IPR036236">
    <property type="entry name" value="Znf_C2H2_sf"/>
</dbReference>
<comment type="similarity">
    <text evidence="2">Belongs to the hunchback C2H2-type zinc-finger protein family.</text>
</comment>
<evidence type="ECO:0000256" key="5">
    <source>
        <dbReference type="ARBA" id="ARBA00022771"/>
    </source>
</evidence>
<keyword evidence="3" id="KW-0479">Metal-binding</keyword>
<dbReference type="GO" id="GO:0003677">
    <property type="term" value="F:DNA binding"/>
    <property type="evidence" value="ECO:0007669"/>
    <property type="project" value="UniProtKB-KW"/>
</dbReference>
<evidence type="ECO:0000256" key="1">
    <source>
        <dbReference type="ARBA" id="ARBA00004123"/>
    </source>
</evidence>
<comment type="subcellular location">
    <subcellularLocation>
        <location evidence="1">Nucleus</location>
    </subcellularLocation>
</comment>
<dbReference type="GO" id="GO:0010468">
    <property type="term" value="P:regulation of gene expression"/>
    <property type="evidence" value="ECO:0007669"/>
    <property type="project" value="UniProtKB-ARBA"/>
</dbReference>
<protein>
    <recommendedName>
        <fullName evidence="10">C2H2-type domain-containing protein</fullName>
    </recommendedName>
</protein>
<evidence type="ECO:0000256" key="9">
    <source>
        <dbReference type="PROSITE-ProRule" id="PRU00042"/>
    </source>
</evidence>
<evidence type="ECO:0000256" key="4">
    <source>
        <dbReference type="ARBA" id="ARBA00022737"/>
    </source>
</evidence>
<dbReference type="HOGENOM" id="CLU_2609088_0_0_1"/>
<keyword evidence="7" id="KW-0238">DNA-binding</keyword>
<evidence type="ECO:0000256" key="3">
    <source>
        <dbReference type="ARBA" id="ARBA00022723"/>
    </source>
</evidence>
<evidence type="ECO:0000313" key="12">
    <source>
        <dbReference type="Proteomes" id="UP000014500"/>
    </source>
</evidence>
<organism evidence="11 12">
    <name type="scientific">Strigamia maritima</name>
    <name type="common">European centipede</name>
    <name type="synonym">Geophilus maritimus</name>
    <dbReference type="NCBI Taxonomy" id="126957"/>
    <lineage>
        <taxon>Eukaryota</taxon>
        <taxon>Metazoa</taxon>
        <taxon>Ecdysozoa</taxon>
        <taxon>Arthropoda</taxon>
        <taxon>Myriapoda</taxon>
        <taxon>Chilopoda</taxon>
        <taxon>Pleurostigmophora</taxon>
        <taxon>Geophilomorpha</taxon>
        <taxon>Linotaeniidae</taxon>
        <taxon>Strigamia</taxon>
    </lineage>
</organism>
<keyword evidence="12" id="KW-1185">Reference proteome</keyword>
<evidence type="ECO:0000256" key="7">
    <source>
        <dbReference type="ARBA" id="ARBA00023125"/>
    </source>
</evidence>
<evidence type="ECO:0000256" key="8">
    <source>
        <dbReference type="ARBA" id="ARBA00023242"/>
    </source>
</evidence>
<dbReference type="SUPFAM" id="SSF57667">
    <property type="entry name" value="beta-beta-alpha zinc fingers"/>
    <property type="match status" value="1"/>
</dbReference>
<sequence length="79" mass="9283">MERGIGCSKMRSFSEFHVVQIQKFNNFSKKMKRPLRKGQPYDCNLCDYSCFGVYRLQQHMLLHTGENRSNAACVRIHPD</sequence>
<keyword evidence="8" id="KW-0539">Nucleus</keyword>